<dbReference type="SUPFAM" id="SSF51182">
    <property type="entry name" value="RmlC-like cupins"/>
    <property type="match status" value="1"/>
</dbReference>
<dbReference type="Pfam" id="PF12833">
    <property type="entry name" value="HTH_18"/>
    <property type="match status" value="1"/>
</dbReference>
<dbReference type="InterPro" id="IPR020449">
    <property type="entry name" value="Tscrpt_reg_AraC-type_HTH"/>
</dbReference>
<evidence type="ECO:0000256" key="2">
    <source>
        <dbReference type="ARBA" id="ARBA00023125"/>
    </source>
</evidence>
<dbReference type="Gene3D" id="1.10.10.60">
    <property type="entry name" value="Homeodomain-like"/>
    <property type="match status" value="1"/>
</dbReference>
<dbReference type="STRING" id="440514.SAMN04488010_0073"/>
<name>A0A1I6H910_9FLAO</name>
<protein>
    <submittedName>
        <fullName evidence="5">Transcriptional regulator, AraC family</fullName>
    </submittedName>
</protein>
<dbReference type="Gene3D" id="2.60.120.10">
    <property type="entry name" value="Jelly Rolls"/>
    <property type="match status" value="1"/>
</dbReference>
<evidence type="ECO:0000313" key="5">
    <source>
        <dbReference type="EMBL" id="SFR50791.1"/>
    </source>
</evidence>
<dbReference type="PRINTS" id="PR00032">
    <property type="entry name" value="HTHARAC"/>
</dbReference>
<keyword evidence="1" id="KW-0805">Transcription regulation</keyword>
<proteinExistence type="predicted"/>
<dbReference type="GO" id="GO:0043565">
    <property type="term" value="F:sequence-specific DNA binding"/>
    <property type="evidence" value="ECO:0007669"/>
    <property type="project" value="InterPro"/>
</dbReference>
<dbReference type="AlphaFoldDB" id="A0A1I6H910"/>
<evidence type="ECO:0000313" key="6">
    <source>
        <dbReference type="Proteomes" id="UP000199462"/>
    </source>
</evidence>
<dbReference type="Proteomes" id="UP000199462">
    <property type="component" value="Unassembled WGS sequence"/>
</dbReference>
<dbReference type="InterPro" id="IPR011051">
    <property type="entry name" value="RmlC_Cupin_sf"/>
</dbReference>
<evidence type="ECO:0000256" key="1">
    <source>
        <dbReference type="ARBA" id="ARBA00023015"/>
    </source>
</evidence>
<dbReference type="EMBL" id="FOYX01000001">
    <property type="protein sequence ID" value="SFR50791.1"/>
    <property type="molecule type" value="Genomic_DNA"/>
</dbReference>
<dbReference type="InterPro" id="IPR003313">
    <property type="entry name" value="AraC-bd"/>
</dbReference>
<dbReference type="InterPro" id="IPR047264">
    <property type="entry name" value="Cupin_HpaA-like_N"/>
</dbReference>
<keyword evidence="2" id="KW-0238">DNA-binding</keyword>
<dbReference type="InterPro" id="IPR014710">
    <property type="entry name" value="RmlC-like_jellyroll"/>
</dbReference>
<accession>A0A1I6H910</accession>
<dbReference type="SUPFAM" id="SSF46689">
    <property type="entry name" value="Homeodomain-like"/>
    <property type="match status" value="1"/>
</dbReference>
<feature type="domain" description="HTH araC/xylS-type" evidence="4">
    <location>
        <begin position="191"/>
        <end position="289"/>
    </location>
</feature>
<dbReference type="SMART" id="SM00342">
    <property type="entry name" value="HTH_ARAC"/>
    <property type="match status" value="1"/>
</dbReference>
<sequence>MNDLLRYKGLYGEHQQPLVTDFIHIEPLEDRSKIYEWEIAEHIHTDLVQLFVVEVGTGVLLSEGNRIELAAPCVVTVPANVLHGFHFEPSIVGEVITLSVSFYDTLLQDKAGIKKQSNQLNCFSFLENTNTFSDVRYLKDKIQNEIFDDAPEKLLALRRYFELVYLALFREKFRNTADALLSNNKNLAYYQQFQELIRQHAQNLLSIKKFADALGITQTHLNRVCHTVTGKSALKVVQDFTMNEAKKYLLNTSYSIAEVAYFLNFNDPAYFSRLFKKRVGVAPGEFRKG</sequence>
<evidence type="ECO:0000259" key="4">
    <source>
        <dbReference type="PROSITE" id="PS01124"/>
    </source>
</evidence>
<dbReference type="Pfam" id="PF02311">
    <property type="entry name" value="AraC_binding"/>
    <property type="match status" value="1"/>
</dbReference>
<dbReference type="PROSITE" id="PS01124">
    <property type="entry name" value="HTH_ARAC_FAMILY_2"/>
    <property type="match status" value="1"/>
</dbReference>
<dbReference type="RefSeq" id="WP_091900555.1">
    <property type="nucleotide sequence ID" value="NZ_FOYX01000001.1"/>
</dbReference>
<keyword evidence="3" id="KW-0804">Transcription</keyword>
<dbReference type="InterPro" id="IPR009057">
    <property type="entry name" value="Homeodomain-like_sf"/>
</dbReference>
<reference evidence="6" key="1">
    <citation type="submission" date="2016-10" db="EMBL/GenBank/DDBJ databases">
        <authorList>
            <person name="Varghese N."/>
            <person name="Submissions S."/>
        </authorList>
    </citation>
    <scope>NUCLEOTIDE SEQUENCE [LARGE SCALE GENOMIC DNA]</scope>
    <source>
        <strain evidence="6">DSM 19891</strain>
    </source>
</reference>
<organism evidence="5 6">
    <name type="scientific">Maribacter stanieri</name>
    <dbReference type="NCBI Taxonomy" id="440514"/>
    <lineage>
        <taxon>Bacteria</taxon>
        <taxon>Pseudomonadati</taxon>
        <taxon>Bacteroidota</taxon>
        <taxon>Flavobacteriia</taxon>
        <taxon>Flavobacteriales</taxon>
        <taxon>Flavobacteriaceae</taxon>
        <taxon>Maribacter</taxon>
    </lineage>
</organism>
<dbReference type="GO" id="GO:0003700">
    <property type="term" value="F:DNA-binding transcription factor activity"/>
    <property type="evidence" value="ECO:0007669"/>
    <property type="project" value="InterPro"/>
</dbReference>
<dbReference type="InterPro" id="IPR018060">
    <property type="entry name" value="HTH_AraC"/>
</dbReference>
<dbReference type="CDD" id="cd06999">
    <property type="entry name" value="cupin_HpaA-like_N"/>
    <property type="match status" value="1"/>
</dbReference>
<dbReference type="PANTHER" id="PTHR43280">
    <property type="entry name" value="ARAC-FAMILY TRANSCRIPTIONAL REGULATOR"/>
    <property type="match status" value="1"/>
</dbReference>
<keyword evidence="6" id="KW-1185">Reference proteome</keyword>
<dbReference type="PANTHER" id="PTHR43280:SF32">
    <property type="entry name" value="TRANSCRIPTIONAL REGULATORY PROTEIN"/>
    <property type="match status" value="1"/>
</dbReference>
<evidence type="ECO:0000256" key="3">
    <source>
        <dbReference type="ARBA" id="ARBA00023163"/>
    </source>
</evidence>
<gene>
    <name evidence="5" type="ORF">SAMN04488010_0073</name>
</gene>